<dbReference type="InterPro" id="IPR043918">
    <property type="entry name" value="DUF5760"/>
</dbReference>
<sequence length="118" mass="13786">METKEQLVNSIKGWISIDNEISRLQKELKDKRAQKVKFSEDLVKTMKTNDIDCFDINGGALLYKRSVTKKPLTGKTMLPLLEAYFKESDVKADDVTKYLMDNRQETVKETLRRRIDKK</sequence>
<dbReference type="Pfam" id="PF19064">
    <property type="entry name" value="DUF5760"/>
    <property type="match status" value="1"/>
</dbReference>
<accession>A0A6C0FGA9</accession>
<dbReference type="AlphaFoldDB" id="A0A6C0FGA9"/>
<organism evidence="1">
    <name type="scientific">viral metagenome</name>
    <dbReference type="NCBI Taxonomy" id="1070528"/>
    <lineage>
        <taxon>unclassified sequences</taxon>
        <taxon>metagenomes</taxon>
        <taxon>organismal metagenomes</taxon>
    </lineage>
</organism>
<proteinExistence type="predicted"/>
<evidence type="ECO:0000313" key="1">
    <source>
        <dbReference type="EMBL" id="QHT38760.1"/>
    </source>
</evidence>
<dbReference type="EMBL" id="MN738833">
    <property type="protein sequence ID" value="QHT38760.1"/>
    <property type="molecule type" value="Genomic_DNA"/>
</dbReference>
<protein>
    <submittedName>
        <fullName evidence="1">Uncharacterized protein</fullName>
    </submittedName>
</protein>
<name>A0A6C0FGA9_9ZZZZ</name>
<reference evidence="1" key="1">
    <citation type="journal article" date="2020" name="Nature">
        <title>Giant virus diversity and host interactions through global metagenomics.</title>
        <authorList>
            <person name="Schulz F."/>
            <person name="Roux S."/>
            <person name="Paez-Espino D."/>
            <person name="Jungbluth S."/>
            <person name="Walsh D.A."/>
            <person name="Denef V.J."/>
            <person name="McMahon K.D."/>
            <person name="Konstantinidis K.T."/>
            <person name="Eloe-Fadrosh E.A."/>
            <person name="Kyrpides N.C."/>
            <person name="Woyke T."/>
        </authorList>
    </citation>
    <scope>NUCLEOTIDE SEQUENCE</scope>
    <source>
        <strain evidence="1">GVMAG-S-ERX556106-38</strain>
    </source>
</reference>